<keyword evidence="2" id="KW-1133">Transmembrane helix</keyword>
<keyword evidence="2" id="KW-0812">Transmembrane</keyword>
<proteinExistence type="predicted"/>
<evidence type="ECO:0000256" key="2">
    <source>
        <dbReference type="SAM" id="Phobius"/>
    </source>
</evidence>
<organism evidence="3 4">
    <name type="scientific">Streptosporangium pseudovulgare</name>
    <dbReference type="NCBI Taxonomy" id="35765"/>
    <lineage>
        <taxon>Bacteria</taxon>
        <taxon>Bacillati</taxon>
        <taxon>Actinomycetota</taxon>
        <taxon>Actinomycetes</taxon>
        <taxon>Streptosporangiales</taxon>
        <taxon>Streptosporangiaceae</taxon>
        <taxon>Streptosporangium</taxon>
    </lineage>
</organism>
<evidence type="ECO:0000256" key="1">
    <source>
        <dbReference type="SAM" id="MobiDB-lite"/>
    </source>
</evidence>
<gene>
    <name evidence="3" type="ORF">GCM10010140_13010</name>
</gene>
<name>A0ABQ2QKY2_9ACTN</name>
<keyword evidence="2" id="KW-0472">Membrane</keyword>
<sequence>MGTPGRSRRSYDRESGVVDLLKLVPKIFLSGMLRGVCGLLITLPLYHYKVWPFTEPLSWGWAITFPFVIGMSGAVGETITSIRERRGKGRRPAGEPGEP</sequence>
<evidence type="ECO:0000313" key="4">
    <source>
        <dbReference type="Proteomes" id="UP000611554"/>
    </source>
</evidence>
<comment type="caution">
    <text evidence="3">The sequence shown here is derived from an EMBL/GenBank/DDBJ whole genome shotgun (WGS) entry which is preliminary data.</text>
</comment>
<feature type="region of interest" description="Disordered" evidence="1">
    <location>
        <begin position="80"/>
        <end position="99"/>
    </location>
</feature>
<accession>A0ABQ2QKY2</accession>
<feature type="transmembrane region" description="Helical" evidence="2">
    <location>
        <begin position="59"/>
        <end position="82"/>
    </location>
</feature>
<feature type="transmembrane region" description="Helical" evidence="2">
    <location>
        <begin position="27"/>
        <end position="47"/>
    </location>
</feature>
<reference evidence="4" key="1">
    <citation type="journal article" date="2019" name="Int. J. Syst. Evol. Microbiol.">
        <title>The Global Catalogue of Microorganisms (GCM) 10K type strain sequencing project: providing services to taxonomists for standard genome sequencing and annotation.</title>
        <authorList>
            <consortium name="The Broad Institute Genomics Platform"/>
            <consortium name="The Broad Institute Genome Sequencing Center for Infectious Disease"/>
            <person name="Wu L."/>
            <person name="Ma J."/>
        </authorList>
    </citation>
    <scope>NUCLEOTIDE SEQUENCE [LARGE SCALE GENOMIC DNA]</scope>
    <source>
        <strain evidence="4">JCM 3115</strain>
    </source>
</reference>
<evidence type="ECO:0000313" key="3">
    <source>
        <dbReference type="EMBL" id="GGP85139.1"/>
    </source>
</evidence>
<dbReference type="EMBL" id="BMQJ01000002">
    <property type="protein sequence ID" value="GGP85139.1"/>
    <property type="molecule type" value="Genomic_DNA"/>
</dbReference>
<protein>
    <submittedName>
        <fullName evidence="3">Uncharacterized protein</fullName>
    </submittedName>
</protein>
<dbReference type="RefSeq" id="WP_229810998.1">
    <property type="nucleotide sequence ID" value="NZ_BMQJ01000002.1"/>
</dbReference>
<dbReference type="Proteomes" id="UP000611554">
    <property type="component" value="Unassembled WGS sequence"/>
</dbReference>
<keyword evidence="4" id="KW-1185">Reference proteome</keyword>